<sequence>ESDAFIFVQMELCKYTLEEWLKKSENISRNIVRMKSWFKQIVSAVGYIHEQGYIHRDIKPSNILFSKTDHLKICNLGISTAFKVDNGEEIDATYSNIGTPLYQAPEQALQYNSKVDIFPLGLIFAELCITMTEDQR</sequence>
<keyword evidence="3" id="KW-0418">Kinase</keyword>
<dbReference type="Proteomes" id="UP001328107">
    <property type="component" value="Unassembled WGS sequence"/>
</dbReference>
<evidence type="ECO:0000259" key="6">
    <source>
        <dbReference type="PROSITE" id="PS50011"/>
    </source>
</evidence>
<keyword evidence="4" id="KW-0067">ATP-binding</keyword>
<dbReference type="PANTHER" id="PTHR11042:SF91">
    <property type="entry name" value="EUKARYOTIC TRANSLATION INITIATION FACTOR 2-ALPHA KINASE"/>
    <property type="match status" value="1"/>
</dbReference>
<dbReference type="AlphaFoldDB" id="A0AAN5C628"/>
<organism evidence="7 8">
    <name type="scientific">Pristionchus mayeri</name>
    <dbReference type="NCBI Taxonomy" id="1317129"/>
    <lineage>
        <taxon>Eukaryota</taxon>
        <taxon>Metazoa</taxon>
        <taxon>Ecdysozoa</taxon>
        <taxon>Nematoda</taxon>
        <taxon>Chromadorea</taxon>
        <taxon>Rhabditida</taxon>
        <taxon>Rhabditina</taxon>
        <taxon>Diplogasteromorpha</taxon>
        <taxon>Diplogasteroidea</taxon>
        <taxon>Neodiplogasteridae</taxon>
        <taxon>Pristionchus</taxon>
    </lineage>
</organism>
<reference evidence="8" key="1">
    <citation type="submission" date="2022-10" db="EMBL/GenBank/DDBJ databases">
        <title>Genome assembly of Pristionchus species.</title>
        <authorList>
            <person name="Yoshida K."/>
            <person name="Sommer R.J."/>
        </authorList>
    </citation>
    <scope>NUCLEOTIDE SEQUENCE [LARGE SCALE GENOMIC DNA]</scope>
    <source>
        <strain evidence="8">RS5460</strain>
    </source>
</reference>
<dbReference type="PROSITE" id="PS50011">
    <property type="entry name" value="PROTEIN_KINASE_DOM"/>
    <property type="match status" value="1"/>
</dbReference>
<name>A0AAN5C628_9BILA</name>
<dbReference type="PROSITE" id="PS00108">
    <property type="entry name" value="PROTEIN_KINASE_ST"/>
    <property type="match status" value="1"/>
</dbReference>
<keyword evidence="8" id="KW-1185">Reference proteome</keyword>
<evidence type="ECO:0000256" key="5">
    <source>
        <dbReference type="ARBA" id="ARBA00037982"/>
    </source>
</evidence>
<dbReference type="InterPro" id="IPR000719">
    <property type="entry name" value="Prot_kinase_dom"/>
</dbReference>
<dbReference type="EMBL" id="BTRK01000002">
    <property type="protein sequence ID" value="GMR38853.1"/>
    <property type="molecule type" value="Genomic_DNA"/>
</dbReference>
<dbReference type="SUPFAM" id="SSF56112">
    <property type="entry name" value="Protein kinase-like (PK-like)"/>
    <property type="match status" value="1"/>
</dbReference>
<dbReference type="GO" id="GO:0005737">
    <property type="term" value="C:cytoplasm"/>
    <property type="evidence" value="ECO:0007669"/>
    <property type="project" value="TreeGrafter"/>
</dbReference>
<evidence type="ECO:0000256" key="4">
    <source>
        <dbReference type="ARBA" id="ARBA00022840"/>
    </source>
</evidence>
<dbReference type="Gene3D" id="1.10.510.10">
    <property type="entry name" value="Transferase(Phosphotransferase) domain 1"/>
    <property type="match status" value="1"/>
</dbReference>
<accession>A0AAN5C628</accession>
<feature type="domain" description="Protein kinase" evidence="6">
    <location>
        <begin position="1"/>
        <end position="136"/>
    </location>
</feature>
<feature type="non-terminal residue" evidence="7">
    <location>
        <position position="1"/>
    </location>
</feature>
<evidence type="ECO:0000256" key="1">
    <source>
        <dbReference type="ARBA" id="ARBA00022679"/>
    </source>
</evidence>
<dbReference type="GO" id="GO:0005524">
    <property type="term" value="F:ATP binding"/>
    <property type="evidence" value="ECO:0007669"/>
    <property type="project" value="UniProtKB-KW"/>
</dbReference>
<dbReference type="InterPro" id="IPR008271">
    <property type="entry name" value="Ser/Thr_kinase_AS"/>
</dbReference>
<comment type="similarity">
    <text evidence="5">Belongs to the protein kinase superfamily. Ser/Thr protein kinase family. GCN2 subfamily.</text>
</comment>
<comment type="caution">
    <text evidence="7">The sequence shown here is derived from an EMBL/GenBank/DDBJ whole genome shotgun (WGS) entry which is preliminary data.</text>
</comment>
<feature type="non-terminal residue" evidence="7">
    <location>
        <position position="136"/>
    </location>
</feature>
<evidence type="ECO:0000313" key="8">
    <source>
        <dbReference type="Proteomes" id="UP001328107"/>
    </source>
</evidence>
<evidence type="ECO:0000313" key="7">
    <source>
        <dbReference type="EMBL" id="GMR38853.1"/>
    </source>
</evidence>
<gene>
    <name evidence="7" type="ORF">PMAYCL1PPCAC_09048</name>
</gene>
<proteinExistence type="inferred from homology"/>
<keyword evidence="2" id="KW-0547">Nucleotide-binding</keyword>
<evidence type="ECO:0000256" key="2">
    <source>
        <dbReference type="ARBA" id="ARBA00022741"/>
    </source>
</evidence>
<dbReference type="InterPro" id="IPR050339">
    <property type="entry name" value="CC_SR_Kinase"/>
</dbReference>
<dbReference type="InterPro" id="IPR011009">
    <property type="entry name" value="Kinase-like_dom_sf"/>
</dbReference>
<dbReference type="GO" id="GO:0005634">
    <property type="term" value="C:nucleus"/>
    <property type="evidence" value="ECO:0007669"/>
    <property type="project" value="TreeGrafter"/>
</dbReference>
<protein>
    <recommendedName>
        <fullName evidence="6">Protein kinase domain-containing protein</fullName>
    </recommendedName>
</protein>
<dbReference type="SMART" id="SM00220">
    <property type="entry name" value="S_TKc"/>
    <property type="match status" value="1"/>
</dbReference>
<evidence type="ECO:0000256" key="3">
    <source>
        <dbReference type="ARBA" id="ARBA00022777"/>
    </source>
</evidence>
<keyword evidence="1" id="KW-0808">Transferase</keyword>
<dbReference type="PANTHER" id="PTHR11042">
    <property type="entry name" value="EUKARYOTIC TRANSLATION INITIATION FACTOR 2-ALPHA KINASE EIF2-ALPHA KINASE -RELATED"/>
    <property type="match status" value="1"/>
</dbReference>
<dbReference type="GO" id="GO:0004694">
    <property type="term" value="F:eukaryotic translation initiation factor 2alpha kinase activity"/>
    <property type="evidence" value="ECO:0007669"/>
    <property type="project" value="TreeGrafter"/>
</dbReference>
<dbReference type="Pfam" id="PF00069">
    <property type="entry name" value="Pkinase"/>
    <property type="match status" value="1"/>
</dbReference>